<dbReference type="PANTHER" id="PTHR31793:SF27">
    <property type="entry name" value="NOVEL THIOESTERASE SUPERFAMILY DOMAIN AND SAPOSIN A-TYPE DOMAIN CONTAINING PROTEIN (0610012H03RIK)"/>
    <property type="match status" value="1"/>
</dbReference>
<feature type="region of interest" description="Disordered" evidence="3">
    <location>
        <begin position="137"/>
        <end position="161"/>
    </location>
</feature>
<keyword evidence="2 4" id="KW-0378">Hydrolase</keyword>
<dbReference type="InterPro" id="IPR006684">
    <property type="entry name" value="YbgC/YbaW"/>
</dbReference>
<sequence length="161" mass="18122">MLPRSRGEAGRYDDAMPPFRFLMRVRYSECDAQKIVFNARYGEYVDISTTEFFRALGLGEAQASGELDYRLVKQTTEWRASAKFDDVLDLATETTRLGTTSFTLTTTFRRFGDEAVLATTETVYVLTDKDTHRPIPLPDELRSSLHEGARGKLTNHAGASV</sequence>
<dbReference type="Gene3D" id="3.10.129.10">
    <property type="entry name" value="Hotdog Thioesterase"/>
    <property type="match status" value="1"/>
</dbReference>
<comment type="caution">
    <text evidence="4">The sequence shown here is derived from an EMBL/GenBank/DDBJ whole genome shotgun (WGS) entry which is preliminary data.</text>
</comment>
<proteinExistence type="inferred from homology"/>
<evidence type="ECO:0000256" key="1">
    <source>
        <dbReference type="ARBA" id="ARBA00005953"/>
    </source>
</evidence>
<dbReference type="PANTHER" id="PTHR31793">
    <property type="entry name" value="4-HYDROXYBENZOYL-COA THIOESTERASE FAMILY MEMBER"/>
    <property type="match status" value="1"/>
</dbReference>
<reference evidence="4 5" key="1">
    <citation type="submission" date="2018-06" db="EMBL/GenBank/DDBJ databases">
        <title>Genomic Encyclopedia of Type Strains, Phase IV (KMG-IV): sequencing the most valuable type-strain genomes for metagenomic binning, comparative biology and taxonomic classification.</title>
        <authorList>
            <person name="Goeker M."/>
        </authorList>
    </citation>
    <scope>NUCLEOTIDE SEQUENCE [LARGE SCALE GENOMIC DNA]</scope>
    <source>
        <strain evidence="4 5">DSM 18048</strain>
    </source>
</reference>
<dbReference type="AlphaFoldDB" id="A0A318SGM9"/>
<comment type="similarity">
    <text evidence="1">Belongs to the 4-hydroxybenzoyl-CoA thioesterase family.</text>
</comment>
<dbReference type="EMBL" id="QJSX01000001">
    <property type="protein sequence ID" value="PYE56564.1"/>
    <property type="molecule type" value="Genomic_DNA"/>
</dbReference>
<evidence type="ECO:0000313" key="5">
    <source>
        <dbReference type="Proteomes" id="UP000248326"/>
    </source>
</evidence>
<accession>A0A318SGM9</accession>
<dbReference type="Pfam" id="PF13279">
    <property type="entry name" value="4HBT_2"/>
    <property type="match status" value="1"/>
</dbReference>
<dbReference type="PIRSF" id="PIRSF003230">
    <property type="entry name" value="YbgC"/>
    <property type="match status" value="1"/>
</dbReference>
<dbReference type="GO" id="GO:0047617">
    <property type="term" value="F:fatty acyl-CoA hydrolase activity"/>
    <property type="evidence" value="ECO:0007669"/>
    <property type="project" value="TreeGrafter"/>
</dbReference>
<keyword evidence="5" id="KW-1185">Reference proteome</keyword>
<evidence type="ECO:0000313" key="4">
    <source>
        <dbReference type="EMBL" id="PYE56564.1"/>
    </source>
</evidence>
<name>A0A318SGM9_9DEIO</name>
<dbReference type="InterPro" id="IPR029069">
    <property type="entry name" value="HotDog_dom_sf"/>
</dbReference>
<feature type="compositionally biased region" description="Basic and acidic residues" evidence="3">
    <location>
        <begin position="137"/>
        <end position="150"/>
    </location>
</feature>
<protein>
    <submittedName>
        <fullName evidence="4">Acyl-CoA thioester hydrolase</fullName>
    </submittedName>
</protein>
<dbReference type="Proteomes" id="UP000248326">
    <property type="component" value="Unassembled WGS sequence"/>
</dbReference>
<evidence type="ECO:0000256" key="2">
    <source>
        <dbReference type="ARBA" id="ARBA00022801"/>
    </source>
</evidence>
<dbReference type="SUPFAM" id="SSF54637">
    <property type="entry name" value="Thioesterase/thiol ester dehydrase-isomerase"/>
    <property type="match status" value="1"/>
</dbReference>
<evidence type="ECO:0000256" key="3">
    <source>
        <dbReference type="SAM" id="MobiDB-lite"/>
    </source>
</evidence>
<dbReference type="InterPro" id="IPR050563">
    <property type="entry name" value="4-hydroxybenzoyl-CoA_TE"/>
</dbReference>
<organism evidence="4 5">
    <name type="scientific">Deinococcus yavapaiensis KR-236</name>
    <dbReference type="NCBI Taxonomy" id="694435"/>
    <lineage>
        <taxon>Bacteria</taxon>
        <taxon>Thermotogati</taxon>
        <taxon>Deinococcota</taxon>
        <taxon>Deinococci</taxon>
        <taxon>Deinococcales</taxon>
        <taxon>Deinococcaceae</taxon>
        <taxon>Deinococcus</taxon>
    </lineage>
</organism>
<gene>
    <name evidence="4" type="ORF">DES52_101369</name>
</gene>
<dbReference type="CDD" id="cd00586">
    <property type="entry name" value="4HBT"/>
    <property type="match status" value="1"/>
</dbReference>